<evidence type="ECO:0000256" key="11">
    <source>
        <dbReference type="ARBA" id="ARBA00061879"/>
    </source>
</evidence>
<proteinExistence type="inferred from homology"/>
<dbReference type="Pfam" id="PF20872">
    <property type="entry name" value="MalF_N_TM"/>
    <property type="match status" value="1"/>
</dbReference>
<dbReference type="Gene3D" id="2.40.430.10">
    <property type="entry name" value="D-maltodextrin-binding protein, MBP"/>
    <property type="match status" value="1"/>
</dbReference>
<dbReference type="PANTHER" id="PTHR47314:SF1">
    <property type="entry name" value="MALTOSE_MALTODEXTRIN TRANSPORT SYSTEM PERMEASE PROTEIN MALF"/>
    <property type="match status" value="1"/>
</dbReference>
<feature type="transmembrane region" description="Helical" evidence="12">
    <location>
        <begin position="403"/>
        <end position="421"/>
    </location>
</feature>
<evidence type="ECO:0000256" key="3">
    <source>
        <dbReference type="ARBA" id="ARBA00009047"/>
    </source>
</evidence>
<gene>
    <name evidence="15" type="primary">malF</name>
    <name evidence="15" type="ORF">FOF44_14250</name>
</gene>
<feature type="transmembrane region" description="Helical" evidence="12">
    <location>
        <begin position="317"/>
        <end position="340"/>
    </location>
</feature>
<dbReference type="Gene3D" id="1.20.58.370">
    <property type="entry name" value="MalF N-terminal region-like"/>
    <property type="match status" value="1"/>
</dbReference>
<evidence type="ECO:0000256" key="7">
    <source>
        <dbReference type="ARBA" id="ARBA00022597"/>
    </source>
</evidence>
<dbReference type="PANTHER" id="PTHR47314">
    <property type="entry name" value="MALTOSE/MALTODEXTRIN TRANSPORT SYSTEM PERMEASE PROTEIN MALF"/>
    <property type="match status" value="1"/>
</dbReference>
<evidence type="ECO:0000259" key="14">
    <source>
        <dbReference type="PROSITE" id="PS50928"/>
    </source>
</evidence>
<comment type="similarity">
    <text evidence="3 13">Belongs to the binding-protein-dependent transport system permease family. MalFG subfamily.</text>
</comment>
<evidence type="ECO:0000256" key="8">
    <source>
        <dbReference type="ARBA" id="ARBA00022692"/>
    </source>
</evidence>
<dbReference type="NCBIfam" id="NF008232">
    <property type="entry name" value="PRK10999.1"/>
    <property type="match status" value="1"/>
</dbReference>
<dbReference type="InterPro" id="IPR029345">
    <property type="entry name" value="MalF_P2"/>
</dbReference>
<dbReference type="InterPro" id="IPR000515">
    <property type="entry name" value="MetI-like"/>
</dbReference>
<organism evidence="15 16">
    <name type="scientific">Vibrio algivorus</name>
    <dbReference type="NCBI Taxonomy" id="1667024"/>
    <lineage>
        <taxon>Bacteria</taxon>
        <taxon>Pseudomonadati</taxon>
        <taxon>Pseudomonadota</taxon>
        <taxon>Gammaproteobacteria</taxon>
        <taxon>Vibrionales</taxon>
        <taxon>Vibrionaceae</taxon>
        <taxon>Vibrio</taxon>
    </lineage>
</organism>
<dbReference type="OrthoDB" id="9785347at2"/>
<protein>
    <recommendedName>
        <fullName evidence="13">Maltose/maltodextrin transport system permease protein</fullName>
    </recommendedName>
</protein>
<comment type="function">
    <text evidence="1 13">Part of the ABC transporter complex MalEFGK involved in maltose/maltodextrin import. Probably responsible for the translocation of the substrate across the membrane.</text>
</comment>
<evidence type="ECO:0000256" key="13">
    <source>
        <dbReference type="RuleBase" id="RU367050"/>
    </source>
</evidence>
<evidence type="ECO:0000256" key="9">
    <source>
        <dbReference type="ARBA" id="ARBA00022989"/>
    </source>
</evidence>
<dbReference type="SUPFAM" id="SSF161098">
    <property type="entry name" value="MetI-like"/>
    <property type="match status" value="1"/>
</dbReference>
<comment type="subcellular location">
    <subcellularLocation>
        <location evidence="2 13">Cell inner membrane</location>
        <topology evidence="2 13">Multi-pass membrane protein</topology>
    </subcellularLocation>
    <subcellularLocation>
        <location evidence="12">Cell membrane</location>
        <topology evidence="12">Multi-pass membrane protein</topology>
    </subcellularLocation>
</comment>
<dbReference type="GO" id="GO:0015423">
    <property type="term" value="F:ABC-type maltose transporter activity"/>
    <property type="evidence" value="ECO:0007669"/>
    <property type="project" value="TreeGrafter"/>
</dbReference>
<evidence type="ECO:0000256" key="6">
    <source>
        <dbReference type="ARBA" id="ARBA00022519"/>
    </source>
</evidence>
<dbReference type="CDD" id="cd06261">
    <property type="entry name" value="TM_PBP2"/>
    <property type="match status" value="1"/>
</dbReference>
<dbReference type="Pfam" id="PF00528">
    <property type="entry name" value="BPD_transp_1"/>
    <property type="match status" value="1"/>
</dbReference>
<dbReference type="InterPro" id="IPR035277">
    <property type="entry name" value="MalF_N"/>
</dbReference>
<keyword evidence="4 12" id="KW-0813">Transport</keyword>
<keyword evidence="8 12" id="KW-0812">Transmembrane</keyword>
<evidence type="ECO:0000313" key="16">
    <source>
        <dbReference type="Proteomes" id="UP000319828"/>
    </source>
</evidence>
<evidence type="ECO:0000256" key="12">
    <source>
        <dbReference type="RuleBase" id="RU363032"/>
    </source>
</evidence>
<keyword evidence="9 12" id="KW-1133">Transmembrane helix</keyword>
<evidence type="ECO:0000256" key="4">
    <source>
        <dbReference type="ARBA" id="ARBA00022448"/>
    </source>
</evidence>
<dbReference type="Gene3D" id="1.10.3720.10">
    <property type="entry name" value="MetI-like"/>
    <property type="match status" value="1"/>
</dbReference>
<evidence type="ECO:0000256" key="1">
    <source>
        <dbReference type="ARBA" id="ARBA00002264"/>
    </source>
</evidence>
<dbReference type="EMBL" id="VMKJ01000034">
    <property type="protein sequence ID" value="TVO34026.1"/>
    <property type="molecule type" value="Genomic_DNA"/>
</dbReference>
<dbReference type="InterPro" id="IPR035906">
    <property type="entry name" value="MetI-like_sf"/>
</dbReference>
<feature type="transmembrane region" description="Helical" evidence="12">
    <location>
        <begin position="47"/>
        <end position="67"/>
    </location>
</feature>
<dbReference type="GO" id="GO:0042956">
    <property type="term" value="P:maltodextrin transmembrane transport"/>
    <property type="evidence" value="ECO:0007669"/>
    <property type="project" value="TreeGrafter"/>
</dbReference>
<feature type="domain" description="ABC transmembrane type-1" evidence="14">
    <location>
        <begin position="318"/>
        <end position="542"/>
    </location>
</feature>
<comment type="caution">
    <text evidence="15">The sequence shown here is derived from an EMBL/GenBank/DDBJ whole genome shotgun (WGS) entry which is preliminary data.</text>
</comment>
<sequence length="551" mass="60924">MQFQKLSNFTLWHSAQSQFDTETEFNMSANIMSSSLAPHSAPRPFPWLKTLVLSAITLLNGYAIVLMYARGEFAFALLTLVLASMGVYVFARKRTYAHRYIYPGVAGMILFIIFPLIYTIGLAFTNYSGANQLSFQRTQGVLLEQSFQSGDSYTFELRQHDDVYSIALKQDDHWLVSQPISLSDGSVEKLEGHLELTSATELPGKKAPLKAVIQNRNVLNQLEVQTPDGEALVMSGLRKFAQVKPLYSLDADGETLVNNQTEQVLKPNYEIGYYQPVDTDGQFIGDYITPGFIVNIGFDNFTRIFSDPGIQGPFFKIFVWTVVFAAATVVLTLAMGVILAQIVSWEALKGRGIYRVLLILPYAVPAFISILIFKGLFNQSFGEINQLLQGLFGLSPAWFTDPFLAKTMITIVNTWLGYPYMMILAMGMLKAIPDDLYEASAMDGAGPIDNFMKITLPLLVKPMVPLLIASFAFNFNNFVLIQLLTNGAPDMIGTSVPAGHTDLLVSYTYRIAFEGAGGQDFGLAGAIATLIFLLVGGLSLLNMKFTKLETE</sequence>
<dbReference type="Proteomes" id="UP000319828">
    <property type="component" value="Unassembled WGS sequence"/>
</dbReference>
<reference evidence="15 16" key="1">
    <citation type="submission" date="2019-07" db="EMBL/GenBank/DDBJ databases">
        <title>The draft genome sequence of Vibrio algivorus M1486.</title>
        <authorList>
            <person name="Meng X."/>
        </authorList>
    </citation>
    <scope>NUCLEOTIDE SEQUENCE [LARGE SCALE GENOMIC DNA]</scope>
    <source>
        <strain evidence="15 16">M1486</strain>
    </source>
</reference>
<name>A0A557P033_9VIBR</name>
<keyword evidence="7 13" id="KW-0762">Sugar transport</keyword>
<feature type="transmembrane region" description="Helical" evidence="12">
    <location>
        <begin position="100"/>
        <end position="124"/>
    </location>
</feature>
<evidence type="ECO:0000313" key="15">
    <source>
        <dbReference type="EMBL" id="TVO34026.1"/>
    </source>
</evidence>
<dbReference type="Gene3D" id="3.10.650.10">
    <property type="entry name" value="MalF N-terminal region-like"/>
    <property type="match status" value="1"/>
</dbReference>
<comment type="subunit">
    <text evidence="11 13">The complex is composed of two ATP-binding proteins (MalK), two transmembrane proteins (MalG and MalF) and a solute-binding protein (MalE).</text>
</comment>
<feature type="transmembrane region" description="Helical" evidence="12">
    <location>
        <begin position="73"/>
        <end position="91"/>
    </location>
</feature>
<keyword evidence="6 13" id="KW-0997">Cell inner membrane</keyword>
<dbReference type="InterPro" id="IPR048464">
    <property type="entry name" value="MalF_N_TM"/>
</dbReference>
<accession>A0A557P033</accession>
<evidence type="ECO:0000256" key="5">
    <source>
        <dbReference type="ARBA" id="ARBA00022475"/>
    </source>
</evidence>
<evidence type="ECO:0000256" key="2">
    <source>
        <dbReference type="ARBA" id="ARBA00004429"/>
    </source>
</evidence>
<dbReference type="Pfam" id="PF14785">
    <property type="entry name" value="MalF_P2"/>
    <property type="match status" value="1"/>
</dbReference>
<feature type="transmembrane region" description="Helical" evidence="12">
    <location>
        <begin position="463"/>
        <end position="484"/>
    </location>
</feature>
<dbReference type="PROSITE" id="PS50928">
    <property type="entry name" value="ABC_TM1"/>
    <property type="match status" value="1"/>
</dbReference>
<evidence type="ECO:0000256" key="10">
    <source>
        <dbReference type="ARBA" id="ARBA00023136"/>
    </source>
</evidence>
<dbReference type="SUPFAM" id="SSF160964">
    <property type="entry name" value="MalF N-terminal region-like"/>
    <property type="match status" value="1"/>
</dbReference>
<keyword evidence="10 12" id="KW-0472">Membrane</keyword>
<dbReference type="GO" id="GO:1990060">
    <property type="term" value="C:maltose transport complex"/>
    <property type="evidence" value="ECO:0007669"/>
    <property type="project" value="TreeGrafter"/>
</dbReference>
<dbReference type="FunFam" id="1.10.3720.10:FF:000030">
    <property type="entry name" value="Maltose ABC transporter permease MalF"/>
    <property type="match status" value="1"/>
</dbReference>
<keyword evidence="5" id="KW-1003">Cell membrane</keyword>
<dbReference type="AlphaFoldDB" id="A0A557P033"/>
<dbReference type="InterPro" id="IPR047103">
    <property type="entry name" value="MalF_P2_sf"/>
</dbReference>
<feature type="transmembrane region" description="Helical" evidence="12">
    <location>
        <begin position="521"/>
        <end position="541"/>
    </location>
</feature>
<feature type="transmembrane region" description="Helical" evidence="12">
    <location>
        <begin position="352"/>
        <end position="373"/>
    </location>
</feature>